<protein>
    <submittedName>
        <fullName evidence="1">Uncharacterized protein</fullName>
    </submittedName>
</protein>
<comment type="caution">
    <text evidence="1">The sequence shown here is derived from an EMBL/GenBank/DDBJ whole genome shotgun (WGS) entry which is preliminary data.</text>
</comment>
<dbReference type="EMBL" id="JAUSUG010000011">
    <property type="protein sequence ID" value="MDQ0255576.1"/>
    <property type="molecule type" value="Genomic_DNA"/>
</dbReference>
<evidence type="ECO:0000313" key="1">
    <source>
        <dbReference type="EMBL" id="MDQ0255576.1"/>
    </source>
</evidence>
<gene>
    <name evidence="1" type="ORF">J2S74_002958</name>
</gene>
<dbReference type="Proteomes" id="UP001230005">
    <property type="component" value="Unassembled WGS sequence"/>
</dbReference>
<name>A0ABT9ZWH3_9BACI</name>
<accession>A0ABT9ZWH3</accession>
<sequence>MKRVVSGTLVLMLFLTVFFNGNDVLGSSDHDYVEPDSNKESNCN</sequence>
<dbReference type="RefSeq" id="WP_307326555.1">
    <property type="nucleotide sequence ID" value="NZ_JAUSUG010000011.1"/>
</dbReference>
<organism evidence="1 2">
    <name type="scientific">Evansella vedderi</name>
    <dbReference type="NCBI Taxonomy" id="38282"/>
    <lineage>
        <taxon>Bacteria</taxon>
        <taxon>Bacillati</taxon>
        <taxon>Bacillota</taxon>
        <taxon>Bacilli</taxon>
        <taxon>Bacillales</taxon>
        <taxon>Bacillaceae</taxon>
        <taxon>Evansella</taxon>
    </lineage>
</organism>
<keyword evidence="2" id="KW-1185">Reference proteome</keyword>
<reference evidence="1 2" key="1">
    <citation type="submission" date="2023-07" db="EMBL/GenBank/DDBJ databases">
        <title>Genomic Encyclopedia of Type Strains, Phase IV (KMG-IV): sequencing the most valuable type-strain genomes for metagenomic binning, comparative biology and taxonomic classification.</title>
        <authorList>
            <person name="Goeker M."/>
        </authorList>
    </citation>
    <scope>NUCLEOTIDE SEQUENCE [LARGE SCALE GENOMIC DNA]</scope>
    <source>
        <strain evidence="1 2">DSM 9768</strain>
    </source>
</reference>
<evidence type="ECO:0000313" key="2">
    <source>
        <dbReference type="Proteomes" id="UP001230005"/>
    </source>
</evidence>
<proteinExistence type="predicted"/>